<dbReference type="RefSeq" id="WP_244074880.1">
    <property type="nucleotide sequence ID" value="NZ_BQNL01000001.1"/>
</dbReference>
<name>A0AA37N8Z1_BACUN</name>
<gene>
    <name evidence="1" type="ORF">CE91St12_36230</name>
</gene>
<evidence type="ECO:0000313" key="1">
    <source>
        <dbReference type="EMBL" id="GKH15413.1"/>
    </source>
</evidence>
<dbReference type="EMBL" id="BQNL01000001">
    <property type="protein sequence ID" value="GKH15413.1"/>
    <property type="molecule type" value="Genomic_DNA"/>
</dbReference>
<protein>
    <submittedName>
        <fullName evidence="1">Uncharacterized protein</fullName>
    </submittedName>
</protein>
<evidence type="ECO:0000313" key="2">
    <source>
        <dbReference type="Proteomes" id="UP001055048"/>
    </source>
</evidence>
<proteinExistence type="predicted"/>
<dbReference type="Proteomes" id="UP001055048">
    <property type="component" value="Unassembled WGS sequence"/>
</dbReference>
<comment type="caution">
    <text evidence="1">The sequence shown here is derived from an EMBL/GenBank/DDBJ whole genome shotgun (WGS) entry which is preliminary data.</text>
</comment>
<reference evidence="1" key="1">
    <citation type="submission" date="2022-01" db="EMBL/GenBank/DDBJ databases">
        <title>Novel bile acid biosynthetic pathways are enriched in the microbiome of centenarians.</title>
        <authorList>
            <person name="Sato Y."/>
            <person name="Atarashi K."/>
            <person name="Plichta R.D."/>
            <person name="Arai Y."/>
            <person name="Sasajima S."/>
            <person name="Kearney M.S."/>
            <person name="Suda W."/>
            <person name="Takeshita K."/>
            <person name="Sasaki T."/>
            <person name="Okamoto S."/>
            <person name="Skelly N.A."/>
            <person name="Okamura Y."/>
            <person name="Vlamakis H."/>
            <person name="Li Y."/>
            <person name="Tanoue T."/>
            <person name="Takei H."/>
            <person name="Nittono H."/>
            <person name="Narushima S."/>
            <person name="Irie J."/>
            <person name="Itoh H."/>
            <person name="Moriya K."/>
            <person name="Sugiura Y."/>
            <person name="Suematsu M."/>
            <person name="Moritoki N."/>
            <person name="Shibata S."/>
            <person name="Littman R.D."/>
            <person name="Fischbach A.M."/>
            <person name="Uwamino Y."/>
            <person name="Inoue T."/>
            <person name="Honda A."/>
            <person name="Hattori M."/>
            <person name="Murai T."/>
            <person name="Xavier J.R."/>
            <person name="Hirose N."/>
            <person name="Honda K."/>
        </authorList>
    </citation>
    <scope>NUCLEOTIDE SEQUENCE</scope>
    <source>
        <strain evidence="1">CE91-St12</strain>
    </source>
</reference>
<dbReference type="AlphaFoldDB" id="A0AA37N8Z1"/>
<organism evidence="1 2">
    <name type="scientific">Bacteroides uniformis</name>
    <dbReference type="NCBI Taxonomy" id="820"/>
    <lineage>
        <taxon>Bacteria</taxon>
        <taxon>Pseudomonadati</taxon>
        <taxon>Bacteroidota</taxon>
        <taxon>Bacteroidia</taxon>
        <taxon>Bacteroidales</taxon>
        <taxon>Bacteroidaceae</taxon>
        <taxon>Bacteroides</taxon>
    </lineage>
</organism>
<accession>A0AA37N8Z1</accession>
<sequence>MKTTHSGTYLETFVNNFKFWAHKYGIPYFSPGFEPWENDMSIEYKNSFGNLQVFNDITSTSYVNVQNNRLGYGDFIMLSRDNGRDLLAVRIINASDSLISSISSLMMFNGVPIKNIFTDSMSHLVVFDY</sequence>